<evidence type="ECO:0000313" key="5">
    <source>
        <dbReference type="Proteomes" id="UP000244223"/>
    </source>
</evidence>
<dbReference type="Proteomes" id="UP000244223">
    <property type="component" value="Unassembled WGS sequence"/>
</dbReference>
<dbReference type="PANTHER" id="PTHR43479">
    <property type="entry name" value="ACREF/ENVCD OPERON REPRESSOR-RELATED"/>
    <property type="match status" value="1"/>
</dbReference>
<name>A0A2T5IYG1_9GAMM</name>
<dbReference type="InterPro" id="IPR001647">
    <property type="entry name" value="HTH_TetR"/>
</dbReference>
<feature type="DNA-binding region" description="H-T-H motif" evidence="2">
    <location>
        <begin position="46"/>
        <end position="65"/>
    </location>
</feature>
<dbReference type="InterPro" id="IPR050624">
    <property type="entry name" value="HTH-type_Tx_Regulator"/>
</dbReference>
<dbReference type="PANTHER" id="PTHR43479:SF11">
    <property type="entry name" value="ACREF_ENVCD OPERON REPRESSOR-RELATED"/>
    <property type="match status" value="1"/>
</dbReference>
<keyword evidence="5" id="KW-1185">Reference proteome</keyword>
<dbReference type="RefSeq" id="WP_107865954.1">
    <property type="nucleotide sequence ID" value="NZ_QAON01000009.1"/>
</dbReference>
<proteinExistence type="predicted"/>
<gene>
    <name evidence="4" type="ORF">C8N29_10960</name>
</gene>
<evidence type="ECO:0000256" key="1">
    <source>
        <dbReference type="ARBA" id="ARBA00023125"/>
    </source>
</evidence>
<dbReference type="EMBL" id="QAON01000009">
    <property type="protein sequence ID" value="PTQ89039.1"/>
    <property type="molecule type" value="Genomic_DNA"/>
</dbReference>
<dbReference type="AlphaFoldDB" id="A0A2T5IYG1"/>
<dbReference type="InterPro" id="IPR009057">
    <property type="entry name" value="Homeodomain-like_sf"/>
</dbReference>
<organism evidence="4 5">
    <name type="scientific">Agitococcus lubricus</name>
    <dbReference type="NCBI Taxonomy" id="1077255"/>
    <lineage>
        <taxon>Bacteria</taxon>
        <taxon>Pseudomonadati</taxon>
        <taxon>Pseudomonadota</taxon>
        <taxon>Gammaproteobacteria</taxon>
        <taxon>Moraxellales</taxon>
        <taxon>Moraxellaceae</taxon>
        <taxon>Agitococcus</taxon>
    </lineage>
</organism>
<dbReference type="OrthoDB" id="9179041at2"/>
<keyword evidence="1 2" id="KW-0238">DNA-binding</keyword>
<sequence>MKNPSKPSTTRSYAGISPEERVARRRQQFIDAGRQLFGTIGYRKTTVRLLCAEAGLTDRYFYESFPTIEALLVTVYQNLIDELERRMLMALATQAESDFSSRIRDGLDVFFQAAEDPVLARVVWIEILGVSPGADAVYNVALRRFVNIIFIFTKTHVPLLSVSDAVARSMCMGLIGAVSETVKDWVHSGYEQPREVVVEAMSVLFKSMLTYIHAE</sequence>
<evidence type="ECO:0000256" key="2">
    <source>
        <dbReference type="PROSITE-ProRule" id="PRU00335"/>
    </source>
</evidence>
<dbReference type="GO" id="GO:0003677">
    <property type="term" value="F:DNA binding"/>
    <property type="evidence" value="ECO:0007669"/>
    <property type="project" value="UniProtKB-UniRule"/>
</dbReference>
<protein>
    <submittedName>
        <fullName evidence="4">TetR family transcriptional regulator</fullName>
    </submittedName>
</protein>
<evidence type="ECO:0000259" key="3">
    <source>
        <dbReference type="PROSITE" id="PS50977"/>
    </source>
</evidence>
<dbReference type="Gene3D" id="1.10.357.10">
    <property type="entry name" value="Tetracycline Repressor, domain 2"/>
    <property type="match status" value="1"/>
</dbReference>
<reference evidence="4 5" key="1">
    <citation type="submission" date="2018-04" db="EMBL/GenBank/DDBJ databases">
        <title>Genomic Encyclopedia of Archaeal and Bacterial Type Strains, Phase II (KMG-II): from individual species to whole genera.</title>
        <authorList>
            <person name="Goeker M."/>
        </authorList>
    </citation>
    <scope>NUCLEOTIDE SEQUENCE [LARGE SCALE GENOMIC DNA]</scope>
    <source>
        <strain evidence="4 5">DSM 5822</strain>
    </source>
</reference>
<dbReference type="Pfam" id="PF00440">
    <property type="entry name" value="TetR_N"/>
    <property type="match status" value="1"/>
</dbReference>
<comment type="caution">
    <text evidence="4">The sequence shown here is derived from an EMBL/GenBank/DDBJ whole genome shotgun (WGS) entry which is preliminary data.</text>
</comment>
<dbReference type="PROSITE" id="PS50977">
    <property type="entry name" value="HTH_TETR_2"/>
    <property type="match status" value="1"/>
</dbReference>
<dbReference type="SUPFAM" id="SSF46689">
    <property type="entry name" value="Homeodomain-like"/>
    <property type="match status" value="1"/>
</dbReference>
<feature type="domain" description="HTH tetR-type" evidence="3">
    <location>
        <begin position="23"/>
        <end position="83"/>
    </location>
</feature>
<evidence type="ECO:0000313" key="4">
    <source>
        <dbReference type="EMBL" id="PTQ89039.1"/>
    </source>
</evidence>
<accession>A0A2T5IYG1</accession>